<keyword evidence="2" id="KW-1185">Reference proteome</keyword>
<sequence length="335" mass="39608">MKKIAITIFICLIFLGSIWFLYKRYTDYHMIQTVEKQPDIVFSAEFHSGDKGTYKYSVGKKDLEKISEDILQELSYSENYETIIAVKWEDDFQGLVELNMKDYTYNPIIDLKTLNNCAKDIGLDEIKYRSFDTANLHMPKYFKDGYTFFWGDWRDELCYLVKEDGVWNMHILYSSDGRNYCYFIEGRDSEDLLFVESEKSISKYKIESTDDKKCKVVDVENILPTENVGVLDFDGNMDMTYNKAKIVYYDAPEICIYDWNMKERMPVVNQNLLGKELLDIKFSQDEKYVLYTVGDIPIFWSSGYRMSFFIVDLNTGNKIRPVKWESGDRFYGIDW</sequence>
<organism evidence="1 2">
    <name type="scientific">Lachnoanaerobaculum umeaense</name>
    <dbReference type="NCBI Taxonomy" id="617123"/>
    <lineage>
        <taxon>Bacteria</taxon>
        <taxon>Bacillati</taxon>
        <taxon>Bacillota</taxon>
        <taxon>Clostridia</taxon>
        <taxon>Lachnospirales</taxon>
        <taxon>Lachnospiraceae</taxon>
        <taxon>Lachnoanaerobaculum</taxon>
    </lineage>
</organism>
<dbReference type="KEGG" id="lua:D4A81_11265"/>
<evidence type="ECO:0000313" key="2">
    <source>
        <dbReference type="Proteomes" id="UP000265562"/>
    </source>
</evidence>
<dbReference type="RefSeq" id="WP_111524318.1">
    <property type="nucleotide sequence ID" value="NZ_CP032364.1"/>
</dbReference>
<dbReference type="AlphaFoldDB" id="A0A385Q5Q0"/>
<dbReference type="OrthoDB" id="2059051at2"/>
<proteinExistence type="predicted"/>
<protein>
    <submittedName>
        <fullName evidence="1">Uncharacterized protein</fullName>
    </submittedName>
</protein>
<dbReference type="Proteomes" id="UP000265562">
    <property type="component" value="Chromosome"/>
</dbReference>
<dbReference type="SUPFAM" id="SSF69322">
    <property type="entry name" value="Tricorn protease domain 2"/>
    <property type="match status" value="1"/>
</dbReference>
<name>A0A385Q5Q0_9FIRM</name>
<evidence type="ECO:0000313" key="1">
    <source>
        <dbReference type="EMBL" id="AYB00454.1"/>
    </source>
</evidence>
<dbReference type="EMBL" id="CP032364">
    <property type="protein sequence ID" value="AYB00454.1"/>
    <property type="molecule type" value="Genomic_DNA"/>
</dbReference>
<accession>A0A385Q5Q0</accession>
<gene>
    <name evidence="1" type="ORF">D4A81_11265</name>
</gene>
<reference evidence="1 2" key="1">
    <citation type="submission" date="2018-09" db="EMBL/GenBank/DDBJ databases">
        <title>Genome sequencing of Lachnoanaerobaculum umeaense DSM 23576.</title>
        <authorList>
            <person name="Kook J.-K."/>
            <person name="Park S.-N."/>
            <person name="Lim Y.K."/>
        </authorList>
    </citation>
    <scope>NUCLEOTIDE SEQUENCE [LARGE SCALE GENOMIC DNA]</scope>
    <source>
        <strain evidence="2">DSM 23576 \ CCUG 58757</strain>
    </source>
</reference>